<comment type="catalytic activity">
    <reaction evidence="1">
        <text>Release of an N-terminal amino acid, Xaa-|-Yaa- from a peptide, amide or arylamide. Xaa is preferably Ala, but may be most amino acids including Pro (slow action). When a terminal hydrophobic residue is followed by a prolyl residue, the two may be released as an intact Xaa-Pro dipeptide.</text>
        <dbReference type="EC" id="3.4.11.2"/>
    </reaction>
</comment>
<feature type="domain" description="Peptidase M1 membrane alanine aminopeptidase" evidence="15">
    <location>
        <begin position="357"/>
        <end position="505"/>
    </location>
</feature>
<evidence type="ECO:0000256" key="9">
    <source>
        <dbReference type="ARBA" id="ARBA00022801"/>
    </source>
</evidence>
<keyword evidence="10" id="KW-0862">Zinc</keyword>
<dbReference type="Gene3D" id="1.10.390.10">
    <property type="entry name" value="Neutral Protease Domain 2"/>
    <property type="match status" value="1"/>
</dbReference>
<dbReference type="GO" id="GO:0008270">
    <property type="term" value="F:zinc ion binding"/>
    <property type="evidence" value="ECO:0007669"/>
    <property type="project" value="InterPro"/>
</dbReference>
<dbReference type="Pfam" id="PF01433">
    <property type="entry name" value="Peptidase_M1"/>
    <property type="match status" value="1"/>
</dbReference>
<evidence type="ECO:0000256" key="2">
    <source>
        <dbReference type="ARBA" id="ARBA00001947"/>
    </source>
</evidence>
<keyword evidence="6" id="KW-0031">Aminopeptidase</keyword>
<dbReference type="CDD" id="cd09603">
    <property type="entry name" value="M1_APN_like"/>
    <property type="match status" value="1"/>
</dbReference>
<evidence type="ECO:0000256" key="1">
    <source>
        <dbReference type="ARBA" id="ARBA00000098"/>
    </source>
</evidence>
<dbReference type="GO" id="GO:0005737">
    <property type="term" value="C:cytoplasm"/>
    <property type="evidence" value="ECO:0007669"/>
    <property type="project" value="TreeGrafter"/>
</dbReference>
<feature type="chain" id="PRO_5021004252" description="Aminopeptidase N" evidence="14">
    <location>
        <begin position="39"/>
        <end position="906"/>
    </location>
</feature>
<dbReference type="Gene3D" id="2.60.40.1730">
    <property type="entry name" value="tricorn interacting facor f3 domain"/>
    <property type="match status" value="1"/>
</dbReference>
<protein>
    <recommendedName>
        <fullName evidence="5">Aminopeptidase N</fullName>
        <ecNumber evidence="4">3.4.11.2</ecNumber>
    </recommendedName>
    <alternativeName>
        <fullName evidence="12">Alanine aminopeptidase</fullName>
    </alternativeName>
    <alternativeName>
        <fullName evidence="13">Lysyl aminopeptidase</fullName>
    </alternativeName>
</protein>
<evidence type="ECO:0000256" key="12">
    <source>
        <dbReference type="ARBA" id="ARBA00029811"/>
    </source>
</evidence>
<keyword evidence="8" id="KW-0479">Metal-binding</keyword>
<dbReference type="InterPro" id="IPR001930">
    <property type="entry name" value="Peptidase_M1"/>
</dbReference>
<evidence type="ECO:0000256" key="13">
    <source>
        <dbReference type="ARBA" id="ARBA00031533"/>
    </source>
</evidence>
<dbReference type="InterPro" id="IPR042097">
    <property type="entry name" value="Aminopeptidase_N-like_N_sf"/>
</dbReference>
<organism evidence="16 17">
    <name type="scientific">Nocardioides oleivorans</name>
    <dbReference type="NCBI Taxonomy" id="273676"/>
    <lineage>
        <taxon>Bacteria</taxon>
        <taxon>Bacillati</taxon>
        <taxon>Actinomycetota</taxon>
        <taxon>Actinomycetes</taxon>
        <taxon>Propionibacteriales</taxon>
        <taxon>Nocardioidaceae</taxon>
        <taxon>Nocardioides</taxon>
    </lineage>
</organism>
<dbReference type="Proteomes" id="UP000294071">
    <property type="component" value="Unassembled WGS sequence"/>
</dbReference>
<keyword evidence="14" id="KW-0732">Signal</keyword>
<dbReference type="EMBL" id="SDWT01000002">
    <property type="protein sequence ID" value="RYB91725.1"/>
    <property type="molecule type" value="Genomic_DNA"/>
</dbReference>
<dbReference type="PANTHER" id="PTHR11533">
    <property type="entry name" value="PROTEASE M1 ZINC METALLOPROTEASE"/>
    <property type="match status" value="1"/>
</dbReference>
<dbReference type="GO" id="GO:0043171">
    <property type="term" value="P:peptide catabolic process"/>
    <property type="evidence" value="ECO:0007669"/>
    <property type="project" value="TreeGrafter"/>
</dbReference>
<evidence type="ECO:0000256" key="11">
    <source>
        <dbReference type="ARBA" id="ARBA00023049"/>
    </source>
</evidence>
<evidence type="ECO:0000256" key="6">
    <source>
        <dbReference type="ARBA" id="ARBA00022438"/>
    </source>
</evidence>
<evidence type="ECO:0000313" key="17">
    <source>
        <dbReference type="Proteomes" id="UP000294071"/>
    </source>
</evidence>
<dbReference type="PRINTS" id="PR00756">
    <property type="entry name" value="ALADIPTASE"/>
</dbReference>
<dbReference type="GO" id="GO:0042277">
    <property type="term" value="F:peptide binding"/>
    <property type="evidence" value="ECO:0007669"/>
    <property type="project" value="TreeGrafter"/>
</dbReference>
<evidence type="ECO:0000259" key="15">
    <source>
        <dbReference type="Pfam" id="PF01433"/>
    </source>
</evidence>
<evidence type="ECO:0000256" key="14">
    <source>
        <dbReference type="SAM" id="SignalP"/>
    </source>
</evidence>
<keyword evidence="11" id="KW-0482">Metalloprotease</keyword>
<proteinExistence type="inferred from homology"/>
<keyword evidence="9" id="KW-0378">Hydrolase</keyword>
<accession>A0A4Q2RV18</accession>
<keyword evidence="17" id="KW-1185">Reference proteome</keyword>
<dbReference type="AlphaFoldDB" id="A0A4Q2RV18"/>
<evidence type="ECO:0000256" key="3">
    <source>
        <dbReference type="ARBA" id="ARBA00010136"/>
    </source>
</evidence>
<dbReference type="RefSeq" id="WP_129401392.1">
    <property type="nucleotide sequence ID" value="NZ_SDWT01000002.1"/>
</dbReference>
<dbReference type="SUPFAM" id="SSF63737">
    <property type="entry name" value="Leukotriene A4 hydrolase N-terminal domain"/>
    <property type="match status" value="1"/>
</dbReference>
<comment type="caution">
    <text evidence="16">The sequence shown here is derived from an EMBL/GenBank/DDBJ whole genome shotgun (WGS) entry which is preliminary data.</text>
</comment>
<dbReference type="GO" id="GO:0070006">
    <property type="term" value="F:metalloaminopeptidase activity"/>
    <property type="evidence" value="ECO:0007669"/>
    <property type="project" value="TreeGrafter"/>
</dbReference>
<evidence type="ECO:0000256" key="4">
    <source>
        <dbReference type="ARBA" id="ARBA00012564"/>
    </source>
</evidence>
<feature type="signal peptide" evidence="14">
    <location>
        <begin position="1"/>
        <end position="38"/>
    </location>
</feature>
<dbReference type="InterPro" id="IPR050344">
    <property type="entry name" value="Peptidase_M1_aminopeptidases"/>
</dbReference>
<evidence type="ECO:0000256" key="10">
    <source>
        <dbReference type="ARBA" id="ARBA00022833"/>
    </source>
</evidence>
<dbReference type="InterPro" id="IPR027268">
    <property type="entry name" value="Peptidase_M4/M1_CTD_sf"/>
</dbReference>
<dbReference type="PANTHER" id="PTHR11533:SF174">
    <property type="entry name" value="PUROMYCIN-SENSITIVE AMINOPEPTIDASE-RELATED"/>
    <property type="match status" value="1"/>
</dbReference>
<comment type="similarity">
    <text evidence="3">Belongs to the peptidase M1 family.</text>
</comment>
<dbReference type="Gene3D" id="2.60.40.2700">
    <property type="match status" value="2"/>
</dbReference>
<name>A0A4Q2RV18_9ACTN</name>
<dbReference type="OrthoDB" id="3885507at2"/>
<evidence type="ECO:0000313" key="16">
    <source>
        <dbReference type="EMBL" id="RYB91725.1"/>
    </source>
</evidence>
<dbReference type="GO" id="GO:0005615">
    <property type="term" value="C:extracellular space"/>
    <property type="evidence" value="ECO:0007669"/>
    <property type="project" value="TreeGrafter"/>
</dbReference>
<evidence type="ECO:0000256" key="7">
    <source>
        <dbReference type="ARBA" id="ARBA00022670"/>
    </source>
</evidence>
<dbReference type="GO" id="GO:0006508">
    <property type="term" value="P:proteolysis"/>
    <property type="evidence" value="ECO:0007669"/>
    <property type="project" value="UniProtKB-KW"/>
</dbReference>
<dbReference type="EC" id="3.4.11.2" evidence="4"/>
<comment type="cofactor">
    <cofactor evidence="2">
        <name>Zn(2+)</name>
        <dbReference type="ChEBI" id="CHEBI:29105"/>
    </cofactor>
</comment>
<gene>
    <name evidence="16" type="ORF">EUA93_16380</name>
</gene>
<sequence>MRDLKDGPTWWRKAASRAVPLVLVAGGAAVMSGAPTYAADPVDGAQTAGDPMFPHVGNGGYDALHYDVDIAWDATGVVSGYMTGAFSSASTTMRAKTTGLPLRTFSLDLEGLTVDSVSVNGTAATWERITDAVSTTHKLVVTPAVPVEGEFTTVITYHGAPQHHVDADGSWEGWTATVDGATFMGQPIGSMTGYPNNNTPGDKATYSFDLDVPTSITSATGTGPAAAVSNGELASRVPSADGTRATWRWVQGKPMASELALISIGKYDVIESQVTLASGRTIPEWTFIDSALSAANKTTITNRRAQLGTFLSRLESIYGPYPGNSTGVVVDTVPIDINYALETQDRSFFPSTSSVNGNTLIHELAHQWYGDNVSPELWTDIWINEGMATWGPAWHTQVLAPATPNPAAVETTYFNSWNNTAAASASWTTPPGAQTDPANLYGYQTYTRGAQFWEALRTAIRDDAFFEVVKAWQTRHGGESRSGDDLKALAEEISGRDLDAFWQDWILDGDKPAWPAKWNAGMSSTTTDGVVAPGATLDYTLTAANVGKVPLEGKQVTVDLADVLDDATLGTLPAELSLNGTTLTWAVPTTPVASSAPSASFSVTVAADASSDTLDAVATAVGLGTACAACTTAHGVDIQPVAPAPDPTISGTVAVGSSLAAVSDGWPTGTTFTYQWQVAGEPVAGAVGATYVPEVVDLGKEVTVSVTGARTDYSSVTRTSAPARVGEGTLTASIPAVSGPAVFGQVLTGSPGTWGAGATLGYQWLRDGTPVAGANASSYQLGLADLGSRLTLAVTGTSPGYASMTVTSTATEPVVRATLARSRVVIAGKARVGRTLKARTPGLEGGVTVDYTWYAGTKKIGRKATAKLGRGTVGTKVTVEVTITKDGYVTRSATSRPTTKVKKQKK</sequence>
<keyword evidence="7" id="KW-0645">Protease</keyword>
<dbReference type="GO" id="GO:0016020">
    <property type="term" value="C:membrane"/>
    <property type="evidence" value="ECO:0007669"/>
    <property type="project" value="TreeGrafter"/>
</dbReference>
<reference evidence="16 17" key="1">
    <citation type="submission" date="2019-01" db="EMBL/GenBank/DDBJ databases">
        <title>Novel species of Nocardioides.</title>
        <authorList>
            <person name="Liu Q."/>
            <person name="Xin Y.-H."/>
        </authorList>
    </citation>
    <scope>NUCLEOTIDE SEQUENCE [LARGE SCALE GENOMIC DNA]</scope>
    <source>
        <strain evidence="16 17">CGMCC 4.6882</strain>
    </source>
</reference>
<dbReference type="GO" id="GO:0016285">
    <property type="term" value="F:alanyl aminopeptidase activity"/>
    <property type="evidence" value="ECO:0007669"/>
    <property type="project" value="UniProtKB-EC"/>
</dbReference>
<evidence type="ECO:0000256" key="5">
    <source>
        <dbReference type="ARBA" id="ARBA00015611"/>
    </source>
</evidence>
<evidence type="ECO:0000256" key="8">
    <source>
        <dbReference type="ARBA" id="ARBA00022723"/>
    </source>
</evidence>
<dbReference type="SUPFAM" id="SSF55486">
    <property type="entry name" value="Metalloproteases ('zincins'), catalytic domain"/>
    <property type="match status" value="1"/>
</dbReference>
<dbReference type="InterPro" id="IPR014782">
    <property type="entry name" value="Peptidase_M1_dom"/>
</dbReference>